<dbReference type="OrthoDB" id="8673349at2"/>
<dbReference type="InterPro" id="IPR006680">
    <property type="entry name" value="Amidohydro-rel"/>
</dbReference>
<dbReference type="GO" id="GO:0016787">
    <property type="term" value="F:hydrolase activity"/>
    <property type="evidence" value="ECO:0007669"/>
    <property type="project" value="UniProtKB-KW"/>
</dbReference>
<dbReference type="GO" id="GO:0005737">
    <property type="term" value="C:cytoplasm"/>
    <property type="evidence" value="ECO:0007669"/>
    <property type="project" value="TreeGrafter"/>
</dbReference>
<dbReference type="AlphaFoldDB" id="A0A511DH49"/>
<evidence type="ECO:0000313" key="4">
    <source>
        <dbReference type="Proteomes" id="UP000321685"/>
    </source>
</evidence>
<dbReference type="Gene3D" id="3.20.20.140">
    <property type="entry name" value="Metal-dependent hydrolases"/>
    <property type="match status" value="1"/>
</dbReference>
<feature type="domain" description="Amidohydrolase-related" evidence="2">
    <location>
        <begin position="100"/>
        <end position="394"/>
    </location>
</feature>
<evidence type="ECO:0000313" key="3">
    <source>
        <dbReference type="EMBL" id="GEL23084.1"/>
    </source>
</evidence>
<keyword evidence="1" id="KW-0456">Lyase</keyword>
<accession>A0A511DH49</accession>
<comment type="caution">
    <text evidence="3">The sequence shown here is derived from an EMBL/GenBank/DDBJ whole genome shotgun (WGS) entry which is preliminary data.</text>
</comment>
<keyword evidence="4" id="KW-1185">Reference proteome</keyword>
<dbReference type="SUPFAM" id="SSF51556">
    <property type="entry name" value="Metallo-dependent hydrolases"/>
    <property type="match status" value="1"/>
</dbReference>
<dbReference type="RefSeq" id="WP_147105499.1">
    <property type="nucleotide sequence ID" value="NZ_BJVJ01000015.1"/>
</dbReference>
<dbReference type="Proteomes" id="UP000321685">
    <property type="component" value="Unassembled WGS sequence"/>
</dbReference>
<dbReference type="InterPro" id="IPR032466">
    <property type="entry name" value="Metal_Hydrolase"/>
</dbReference>
<dbReference type="GO" id="GO:0016831">
    <property type="term" value="F:carboxy-lyase activity"/>
    <property type="evidence" value="ECO:0007669"/>
    <property type="project" value="InterPro"/>
</dbReference>
<dbReference type="EMBL" id="BJVJ01000015">
    <property type="protein sequence ID" value="GEL23084.1"/>
    <property type="molecule type" value="Genomic_DNA"/>
</dbReference>
<dbReference type="InterPro" id="IPR032465">
    <property type="entry name" value="ACMSD"/>
</dbReference>
<dbReference type="PANTHER" id="PTHR21240">
    <property type="entry name" value="2-AMINO-3-CARBOXYLMUCONATE-6-SEMIALDEHYDE DECARBOXYLASE"/>
    <property type="match status" value="1"/>
</dbReference>
<dbReference type="Pfam" id="PF04909">
    <property type="entry name" value="Amidohydro_2"/>
    <property type="match status" value="1"/>
</dbReference>
<sequence>MDDSLTIPKVISVDDHAVEPPDLWTSAAPAGIKDRVPRVERANARFGWSGGKHVVERRPDGDPCDFWLYEDYEWPFSQTFASVGVEEVDNVPTNYDIIRPGAWIQSERLRDMDDDGVEAALCFPNTLPRFCGQTFSERTDKDLSFWCLQTYNDWIIDEWGGGAGRNRLLPAVIVPFWDVDLAVRELKRCTDKGAVALSFSENPANLGFPSLHTRHWDKLFAACQETQSTVAMHIGSGSRVYATSDDSPFIVSSCMLFVNPMGSILDFVFSGTLERFPQLKLMYLEGQAGWVPYVFERADKLWAERGNNAFGSDLKRKPSSYMAESVFHCIFDDDTGLRMRDVVGMDQICFETDYPHPDGSFPNTRSTIEKMCTANGLNQAEVDKLTRLNAIRALSLERFGFTS</sequence>
<dbReference type="GO" id="GO:0019748">
    <property type="term" value="P:secondary metabolic process"/>
    <property type="evidence" value="ECO:0007669"/>
    <property type="project" value="TreeGrafter"/>
</dbReference>
<gene>
    <name evidence="3" type="ORF">PSU4_20380</name>
</gene>
<evidence type="ECO:0000256" key="1">
    <source>
        <dbReference type="ARBA" id="ARBA00023239"/>
    </source>
</evidence>
<name>A0A511DH49_9PSEU</name>
<proteinExistence type="predicted"/>
<organism evidence="3 4">
    <name type="scientific">Pseudonocardia sulfidoxydans NBRC 16205</name>
    <dbReference type="NCBI Taxonomy" id="1223511"/>
    <lineage>
        <taxon>Bacteria</taxon>
        <taxon>Bacillati</taxon>
        <taxon>Actinomycetota</taxon>
        <taxon>Actinomycetes</taxon>
        <taxon>Pseudonocardiales</taxon>
        <taxon>Pseudonocardiaceae</taxon>
        <taxon>Pseudonocardia</taxon>
    </lineage>
</organism>
<reference evidence="3 4" key="1">
    <citation type="submission" date="2019-07" db="EMBL/GenBank/DDBJ databases">
        <title>Whole genome shotgun sequence of Pseudonocardia sulfidoxydans NBRC 16205.</title>
        <authorList>
            <person name="Hosoyama A."/>
            <person name="Uohara A."/>
            <person name="Ohji S."/>
            <person name="Ichikawa N."/>
        </authorList>
    </citation>
    <scope>NUCLEOTIDE SEQUENCE [LARGE SCALE GENOMIC DNA]</scope>
    <source>
        <strain evidence="3 4">NBRC 16205</strain>
    </source>
</reference>
<keyword evidence="3" id="KW-0378">Hydrolase</keyword>
<dbReference type="PANTHER" id="PTHR21240:SF28">
    <property type="entry name" value="ISO-OROTATE DECARBOXYLASE (EUROFUNG)"/>
    <property type="match status" value="1"/>
</dbReference>
<evidence type="ECO:0000259" key="2">
    <source>
        <dbReference type="Pfam" id="PF04909"/>
    </source>
</evidence>
<protein>
    <submittedName>
        <fullName evidence="3">Amidohydrolase</fullName>
    </submittedName>
</protein>